<dbReference type="Pfam" id="PF07543">
    <property type="entry name" value="PGA2"/>
    <property type="match status" value="1"/>
</dbReference>
<dbReference type="Proteomes" id="UP000009328">
    <property type="component" value="Unassembled WGS sequence"/>
</dbReference>
<comment type="caution">
    <text evidence="2">The sequence shown here is derived from an EMBL/GenBank/DDBJ whole genome shotgun (WGS) entry which is preliminary data.</text>
</comment>
<evidence type="ECO:0000313" key="2">
    <source>
        <dbReference type="EMBL" id="CCH43574.1"/>
    </source>
</evidence>
<feature type="compositionally biased region" description="Acidic residues" evidence="1">
    <location>
        <begin position="121"/>
        <end position="136"/>
    </location>
</feature>
<dbReference type="HOGENOM" id="CLU_150165_0_0_1"/>
<dbReference type="PANTHER" id="PTHR28199">
    <property type="entry name" value="PROCESSING OF GAS1 AND ALP PROTEIN 2"/>
    <property type="match status" value="1"/>
</dbReference>
<dbReference type="PANTHER" id="PTHR28199:SF1">
    <property type="entry name" value="PROCESSING OF GAS1 AND ALP PROTEIN 2"/>
    <property type="match status" value="1"/>
</dbReference>
<proteinExistence type="predicted"/>
<sequence length="136" mass="15838">MSEAAPIQAQYHKYIEAIIPYIPATLREIDIHKAIRLVVIIGGYIFIRNIAQKVLANRQLKQQLAQDEKDRDQERIRELVEDPKAKTTATESGFGWGKKTRRNIKLQEEILKETLEKLEHQDDDSDKDIEDLLEDE</sequence>
<feature type="region of interest" description="Disordered" evidence="1">
    <location>
        <begin position="117"/>
        <end position="136"/>
    </location>
</feature>
<keyword evidence="3" id="KW-1185">Reference proteome</keyword>
<dbReference type="InParanoid" id="K0KQ75"/>
<evidence type="ECO:0008006" key="4">
    <source>
        <dbReference type="Google" id="ProtNLM"/>
    </source>
</evidence>
<dbReference type="InterPro" id="IPR011431">
    <property type="entry name" value="Trafficking_Pga2"/>
</dbReference>
<dbReference type="AlphaFoldDB" id="K0KQ75"/>
<dbReference type="STRING" id="1206466.K0KQ75"/>
<protein>
    <recommendedName>
        <fullName evidence="4">Processing of GAS1 and ALP protein 2</fullName>
    </recommendedName>
</protein>
<gene>
    <name evidence="2" type="ORF">BN7_3127</name>
</gene>
<dbReference type="EMBL" id="CAIF01000084">
    <property type="protein sequence ID" value="CCH43574.1"/>
    <property type="molecule type" value="Genomic_DNA"/>
</dbReference>
<dbReference type="FunCoup" id="K0KQ75">
    <property type="interactions" value="54"/>
</dbReference>
<dbReference type="eggNOG" id="ENOG502S88B">
    <property type="taxonomic scope" value="Eukaryota"/>
</dbReference>
<reference evidence="2 3" key="1">
    <citation type="journal article" date="2012" name="Eukaryot. Cell">
        <title>Draft genome sequence of Wickerhamomyces ciferrii NRRL Y-1031 F-60-10.</title>
        <authorList>
            <person name="Schneider J."/>
            <person name="Andrea H."/>
            <person name="Blom J."/>
            <person name="Jaenicke S."/>
            <person name="Ruckert C."/>
            <person name="Schorsch C."/>
            <person name="Szczepanowski R."/>
            <person name="Farwick M."/>
            <person name="Goesmann A."/>
            <person name="Puhler A."/>
            <person name="Schaffer S."/>
            <person name="Tauch A."/>
            <person name="Kohler T."/>
            <person name="Brinkrolf K."/>
        </authorList>
    </citation>
    <scope>NUCLEOTIDE SEQUENCE [LARGE SCALE GENOMIC DNA]</scope>
    <source>
        <strain evidence="3">ATCC 14091 / BCRC 22168 / CBS 111 / JCM 3599 / NBRC 0793 / NRRL Y-1031 F-60-10</strain>
    </source>
</reference>
<dbReference type="GO" id="GO:0015031">
    <property type="term" value="P:protein transport"/>
    <property type="evidence" value="ECO:0007669"/>
    <property type="project" value="TreeGrafter"/>
</dbReference>
<evidence type="ECO:0000313" key="3">
    <source>
        <dbReference type="Proteomes" id="UP000009328"/>
    </source>
</evidence>
<name>K0KQ75_WICCF</name>
<accession>K0KQ75</accession>
<organism evidence="2 3">
    <name type="scientific">Wickerhamomyces ciferrii (strain ATCC 14091 / BCRC 22168 / CBS 111 / JCM 3599 / NBRC 0793 / NRRL Y-1031 F-60-10)</name>
    <name type="common">Yeast</name>
    <name type="synonym">Pichia ciferrii</name>
    <dbReference type="NCBI Taxonomy" id="1206466"/>
    <lineage>
        <taxon>Eukaryota</taxon>
        <taxon>Fungi</taxon>
        <taxon>Dikarya</taxon>
        <taxon>Ascomycota</taxon>
        <taxon>Saccharomycotina</taxon>
        <taxon>Saccharomycetes</taxon>
        <taxon>Phaffomycetales</taxon>
        <taxon>Wickerhamomycetaceae</taxon>
        <taxon>Wickerhamomyces</taxon>
    </lineage>
</organism>
<evidence type="ECO:0000256" key="1">
    <source>
        <dbReference type="SAM" id="MobiDB-lite"/>
    </source>
</evidence>